<dbReference type="GO" id="GO:0005737">
    <property type="term" value="C:cytoplasm"/>
    <property type="evidence" value="ECO:0007669"/>
    <property type="project" value="TreeGrafter"/>
</dbReference>
<dbReference type="Pfam" id="PF01370">
    <property type="entry name" value="Epimerase"/>
    <property type="match status" value="1"/>
</dbReference>
<feature type="domain" description="NAD-dependent epimerase/dehydratase" evidence="1">
    <location>
        <begin position="155"/>
        <end position="243"/>
    </location>
</feature>
<dbReference type="PANTHER" id="PTHR48079">
    <property type="entry name" value="PROTEIN YEEZ"/>
    <property type="match status" value="1"/>
</dbReference>
<dbReference type="EMBL" id="PNEN01001648">
    <property type="protein sequence ID" value="PPJ52871.1"/>
    <property type="molecule type" value="Genomic_DNA"/>
</dbReference>
<organism evidence="2 3">
    <name type="scientific">Cercospora berteroae</name>
    <dbReference type="NCBI Taxonomy" id="357750"/>
    <lineage>
        <taxon>Eukaryota</taxon>
        <taxon>Fungi</taxon>
        <taxon>Dikarya</taxon>
        <taxon>Ascomycota</taxon>
        <taxon>Pezizomycotina</taxon>
        <taxon>Dothideomycetes</taxon>
        <taxon>Dothideomycetidae</taxon>
        <taxon>Mycosphaerellales</taxon>
        <taxon>Mycosphaerellaceae</taxon>
        <taxon>Cercospora</taxon>
    </lineage>
</organism>
<dbReference type="PANTHER" id="PTHR48079:SF6">
    <property type="entry name" value="NAD(P)-BINDING DOMAIN-CONTAINING PROTEIN-RELATED"/>
    <property type="match status" value="1"/>
</dbReference>
<evidence type="ECO:0000259" key="1">
    <source>
        <dbReference type="Pfam" id="PF01370"/>
    </source>
</evidence>
<dbReference type="InterPro" id="IPR001509">
    <property type="entry name" value="Epimerase_deHydtase"/>
</dbReference>
<sequence>MSSAQPKLPLTGTTGYVGGTVLDTPYNAHPEYNFTAILRKDPPSNFKSKYPNVKVIKGSYDDAEILQSAAKDVDIVVHSGDSDHLPSLQALVSGLLNDSQPGKRSPKFLIHLSGTAIISDWRSPEGKLGSLNPQIWSDISDIDSITSRPEGELHQHTDEYLQDTARTHGEKLKIAIVCPPDIYGKGHGTGKIESGLVPAYLREAKKIGAAFFGGEGQNSWSWVHIDDLAKVYERLVEEAVAGGGQADWGVEGYYFAASQEHNSLDFAREGGKILQKYGALETAEPKQVPLEQIDGMADDWGFWGFPHFGTYMFAANSRSKADRAAKKLGYRPTAPGLLEPLERDFVAAL</sequence>
<dbReference type="Gene3D" id="3.40.50.720">
    <property type="entry name" value="NAD(P)-binding Rossmann-like Domain"/>
    <property type="match status" value="1"/>
</dbReference>
<proteinExistence type="predicted"/>
<evidence type="ECO:0000313" key="2">
    <source>
        <dbReference type="EMBL" id="PPJ52871.1"/>
    </source>
</evidence>
<keyword evidence="3" id="KW-1185">Reference proteome</keyword>
<dbReference type="GO" id="GO:0004029">
    <property type="term" value="F:aldehyde dehydrogenase (NAD+) activity"/>
    <property type="evidence" value="ECO:0007669"/>
    <property type="project" value="TreeGrafter"/>
</dbReference>
<evidence type="ECO:0000313" key="3">
    <source>
        <dbReference type="Proteomes" id="UP000237631"/>
    </source>
</evidence>
<dbReference type="OrthoDB" id="2130169at2759"/>
<dbReference type="InterPro" id="IPR036291">
    <property type="entry name" value="NAD(P)-bd_dom_sf"/>
</dbReference>
<name>A0A2S6BZI8_9PEZI</name>
<dbReference type="InterPro" id="IPR051783">
    <property type="entry name" value="NAD(P)-dependent_oxidoreduct"/>
</dbReference>
<dbReference type="Proteomes" id="UP000237631">
    <property type="component" value="Unassembled WGS sequence"/>
</dbReference>
<dbReference type="SUPFAM" id="SSF51735">
    <property type="entry name" value="NAD(P)-binding Rossmann-fold domains"/>
    <property type="match status" value="1"/>
</dbReference>
<dbReference type="AlphaFoldDB" id="A0A2S6BZI8"/>
<reference evidence="3" key="1">
    <citation type="journal article" date="2017" name="bioRxiv">
        <title>Conservation of a gene cluster reveals novel cercosporin biosynthetic mechanisms and extends production to the genus Colletotrichum.</title>
        <authorList>
            <person name="de Jonge R."/>
            <person name="Ebert M.K."/>
            <person name="Huitt-Roehl C.R."/>
            <person name="Pal P."/>
            <person name="Suttle J.C."/>
            <person name="Spanner R.E."/>
            <person name="Neubauer J.D."/>
            <person name="Jurick W.M.II."/>
            <person name="Stott K.A."/>
            <person name="Secor G.A."/>
            <person name="Thomma B.P.H.J."/>
            <person name="Van de Peer Y."/>
            <person name="Townsend C.A."/>
            <person name="Bolton M.D."/>
        </authorList>
    </citation>
    <scope>NUCLEOTIDE SEQUENCE [LARGE SCALE GENOMIC DNA]</scope>
    <source>
        <strain evidence="3">CBS538.71</strain>
    </source>
</reference>
<comment type="caution">
    <text evidence="2">The sequence shown here is derived from an EMBL/GenBank/DDBJ whole genome shotgun (WGS) entry which is preliminary data.</text>
</comment>
<accession>A0A2S6BZI8</accession>
<gene>
    <name evidence="2" type="ORF">CBER1_11202</name>
</gene>
<protein>
    <recommendedName>
        <fullName evidence="1">NAD-dependent epimerase/dehydratase domain-containing protein</fullName>
    </recommendedName>
</protein>
<dbReference type="STRING" id="357750.A0A2S6BZI8"/>